<accession>A0A8J2NNQ9</accession>
<evidence type="ECO:0000256" key="6">
    <source>
        <dbReference type="ARBA" id="ARBA00029327"/>
    </source>
</evidence>
<sequence>VEQLGSVYIVSNFATHSIEEIAAAAPKARKWFQLSIFKDRNISAAFVRRADVAGFEAIVLSVDISVVGKRRDNRRKQFALADDIEIFSLPKTNFSISKKESSAVHVDEILDQSVTWKDLKWLRSITKLPIILKGIMCPEDAKLAIEYGARAIFVSNHGGRQLDSVLPTIQALPAIVKAVSGRCEIYVDGGVSTGADVFKALALGAKMVFVGRPILWGLSVDGQKGVKRVLEILRDELDSTMALSGTPEVTDIYRKNLVHRPHLGRHGRHGRNGICTLV</sequence>
<evidence type="ECO:0000256" key="5">
    <source>
        <dbReference type="ARBA" id="ARBA00029325"/>
    </source>
</evidence>
<dbReference type="OrthoDB" id="25826at2759"/>
<dbReference type="InterPro" id="IPR012133">
    <property type="entry name" value="Alpha-hydoxy_acid_DH_FMN"/>
</dbReference>
<comment type="similarity">
    <text evidence="4">Belongs to the FMN-dependent alpha-hydroxy acid dehydrogenase family.</text>
</comment>
<evidence type="ECO:0000256" key="2">
    <source>
        <dbReference type="ARBA" id="ARBA00013087"/>
    </source>
</evidence>
<feature type="non-terminal residue" evidence="8">
    <location>
        <position position="1"/>
    </location>
</feature>
<keyword evidence="3" id="KW-0560">Oxidoreductase</keyword>
<dbReference type="EC" id="1.1.3.15" evidence="2"/>
<organism evidence="8 9">
    <name type="scientific">Allacma fusca</name>
    <dbReference type="NCBI Taxonomy" id="39272"/>
    <lineage>
        <taxon>Eukaryota</taxon>
        <taxon>Metazoa</taxon>
        <taxon>Ecdysozoa</taxon>
        <taxon>Arthropoda</taxon>
        <taxon>Hexapoda</taxon>
        <taxon>Collembola</taxon>
        <taxon>Symphypleona</taxon>
        <taxon>Sminthuridae</taxon>
        <taxon>Allacma</taxon>
    </lineage>
</organism>
<comment type="catalytic activity">
    <reaction evidence="5">
        <text>a (2S)-2-hydroxycarboxylate + O2 = a 2-oxocarboxylate + H2O2</text>
        <dbReference type="Rhea" id="RHEA:16789"/>
        <dbReference type="ChEBI" id="CHEBI:15379"/>
        <dbReference type="ChEBI" id="CHEBI:16240"/>
        <dbReference type="ChEBI" id="CHEBI:35179"/>
        <dbReference type="ChEBI" id="CHEBI:58123"/>
        <dbReference type="EC" id="1.1.3.15"/>
    </reaction>
    <physiologicalReaction direction="left-to-right" evidence="5">
        <dbReference type="Rhea" id="RHEA:16790"/>
    </physiologicalReaction>
</comment>
<evidence type="ECO:0000256" key="3">
    <source>
        <dbReference type="ARBA" id="ARBA00023002"/>
    </source>
</evidence>
<evidence type="ECO:0000313" key="9">
    <source>
        <dbReference type="Proteomes" id="UP000708208"/>
    </source>
</evidence>
<dbReference type="CDD" id="cd02809">
    <property type="entry name" value="alpha_hydroxyacid_oxid_FMN"/>
    <property type="match status" value="1"/>
</dbReference>
<dbReference type="Pfam" id="PF01070">
    <property type="entry name" value="FMN_dh"/>
    <property type="match status" value="1"/>
</dbReference>
<dbReference type="InterPro" id="IPR000262">
    <property type="entry name" value="FMN-dep_DH"/>
</dbReference>
<dbReference type="InterPro" id="IPR008259">
    <property type="entry name" value="FMN_hydac_DH_AS"/>
</dbReference>
<comment type="caution">
    <text evidence="8">The sequence shown here is derived from an EMBL/GenBank/DDBJ whole genome shotgun (WGS) entry which is preliminary data.</text>
</comment>
<keyword evidence="9" id="KW-1185">Reference proteome</keyword>
<dbReference type="AlphaFoldDB" id="A0A8J2NNQ9"/>
<proteinExistence type="inferred from homology"/>
<dbReference type="PROSITE" id="PS51349">
    <property type="entry name" value="FMN_HYDROXY_ACID_DH_2"/>
    <property type="match status" value="1"/>
</dbReference>
<dbReference type="InterPro" id="IPR037396">
    <property type="entry name" value="FMN_HAD"/>
</dbReference>
<feature type="domain" description="FMN hydroxy acid dehydrogenase" evidence="7">
    <location>
        <begin position="1"/>
        <end position="262"/>
    </location>
</feature>
<evidence type="ECO:0000256" key="1">
    <source>
        <dbReference type="ARBA" id="ARBA00001917"/>
    </source>
</evidence>
<gene>
    <name evidence="8" type="ORF">AFUS01_LOCUS2842</name>
</gene>
<evidence type="ECO:0000259" key="7">
    <source>
        <dbReference type="PROSITE" id="PS51349"/>
    </source>
</evidence>
<dbReference type="GO" id="GO:0010181">
    <property type="term" value="F:FMN binding"/>
    <property type="evidence" value="ECO:0007669"/>
    <property type="project" value="InterPro"/>
</dbReference>
<dbReference type="PROSITE" id="PS00557">
    <property type="entry name" value="FMN_HYDROXY_ACID_DH_1"/>
    <property type="match status" value="1"/>
</dbReference>
<dbReference type="PANTHER" id="PTHR10578:SF149">
    <property type="entry name" value="2-HYDROXYACID OXIDASE 2"/>
    <property type="match status" value="1"/>
</dbReference>
<dbReference type="EMBL" id="CAJVCH010016648">
    <property type="protein sequence ID" value="CAG7681526.1"/>
    <property type="molecule type" value="Genomic_DNA"/>
</dbReference>
<comment type="catalytic activity">
    <reaction evidence="6">
        <text>2-hydroxyoctanoate + O2 = 2-oxooctanoate + H2O2</text>
        <dbReference type="Rhea" id="RHEA:67940"/>
        <dbReference type="ChEBI" id="CHEBI:15379"/>
        <dbReference type="ChEBI" id="CHEBI:16240"/>
        <dbReference type="ChEBI" id="CHEBI:133514"/>
        <dbReference type="ChEBI" id="CHEBI:176689"/>
    </reaction>
    <physiologicalReaction direction="left-to-right" evidence="6">
        <dbReference type="Rhea" id="RHEA:67941"/>
    </physiologicalReaction>
</comment>
<reference evidence="8" key="1">
    <citation type="submission" date="2021-06" db="EMBL/GenBank/DDBJ databases">
        <authorList>
            <person name="Hodson N. C."/>
            <person name="Mongue J. A."/>
            <person name="Jaron S. K."/>
        </authorList>
    </citation>
    <scope>NUCLEOTIDE SEQUENCE</scope>
</reference>
<dbReference type="Proteomes" id="UP000708208">
    <property type="component" value="Unassembled WGS sequence"/>
</dbReference>
<dbReference type="FunFam" id="3.20.20.70:FF:000056">
    <property type="entry name" value="hydroxyacid oxidase 2"/>
    <property type="match status" value="1"/>
</dbReference>
<evidence type="ECO:0000256" key="4">
    <source>
        <dbReference type="ARBA" id="ARBA00024042"/>
    </source>
</evidence>
<name>A0A8J2NNQ9_9HEXA</name>
<evidence type="ECO:0000313" key="8">
    <source>
        <dbReference type="EMBL" id="CAG7681526.1"/>
    </source>
</evidence>
<comment type="cofactor">
    <cofactor evidence="1">
        <name>FMN</name>
        <dbReference type="ChEBI" id="CHEBI:58210"/>
    </cofactor>
</comment>
<protein>
    <recommendedName>
        <fullName evidence="2">(S)-2-hydroxy-acid oxidase</fullName>
        <ecNumber evidence="2">1.1.3.15</ecNumber>
    </recommendedName>
</protein>
<dbReference type="GO" id="GO:0005777">
    <property type="term" value="C:peroxisome"/>
    <property type="evidence" value="ECO:0007669"/>
    <property type="project" value="UniProtKB-ARBA"/>
</dbReference>
<dbReference type="PANTHER" id="PTHR10578">
    <property type="entry name" value="S -2-HYDROXY-ACID OXIDASE-RELATED"/>
    <property type="match status" value="1"/>
</dbReference>
<dbReference type="GO" id="GO:0003973">
    <property type="term" value="F:(S)-2-hydroxy-acid oxidase activity"/>
    <property type="evidence" value="ECO:0007669"/>
    <property type="project" value="UniProtKB-EC"/>
</dbReference>